<evidence type="ECO:0000256" key="1">
    <source>
        <dbReference type="SAM" id="MobiDB-lite"/>
    </source>
</evidence>
<dbReference type="AlphaFoldDB" id="A0A7J0BRF4"/>
<evidence type="ECO:0000313" key="4">
    <source>
        <dbReference type="Proteomes" id="UP000503820"/>
    </source>
</evidence>
<evidence type="ECO:0000256" key="2">
    <source>
        <dbReference type="SAM" id="Phobius"/>
    </source>
</evidence>
<evidence type="ECO:0000313" key="3">
    <source>
        <dbReference type="EMBL" id="GFM35594.1"/>
    </source>
</evidence>
<feature type="compositionally biased region" description="Basic and acidic residues" evidence="1">
    <location>
        <begin position="78"/>
        <end position="87"/>
    </location>
</feature>
<gene>
    <name evidence="3" type="ORF">DSM19430T_02780</name>
</gene>
<dbReference type="Proteomes" id="UP000503820">
    <property type="component" value="Unassembled WGS sequence"/>
</dbReference>
<dbReference type="EMBL" id="BLVP01000001">
    <property type="protein sequence ID" value="GFM35594.1"/>
    <property type="molecule type" value="Genomic_DNA"/>
</dbReference>
<name>A0A7J0BRF4_9BACT</name>
<organism evidence="3 4">
    <name type="scientific">Desulfovibrio psychrotolerans</name>
    <dbReference type="NCBI Taxonomy" id="415242"/>
    <lineage>
        <taxon>Bacteria</taxon>
        <taxon>Pseudomonadati</taxon>
        <taxon>Thermodesulfobacteriota</taxon>
        <taxon>Desulfovibrionia</taxon>
        <taxon>Desulfovibrionales</taxon>
        <taxon>Desulfovibrionaceae</taxon>
        <taxon>Desulfovibrio</taxon>
    </lineage>
</organism>
<keyword evidence="2" id="KW-0812">Transmembrane</keyword>
<accession>A0A7J0BRF4</accession>
<sequence>MHEKKPFAATSTYLLCVIALTFLCVVWPFPTVLEAASPQVMYLYLFGMWGAGIAAIFVWAVVSARYESSRRGGGARQALHDDVDSGG</sequence>
<proteinExistence type="predicted"/>
<protein>
    <submittedName>
        <fullName evidence="3">Uncharacterized protein</fullName>
    </submittedName>
</protein>
<feature type="transmembrane region" description="Helical" evidence="2">
    <location>
        <begin position="41"/>
        <end position="62"/>
    </location>
</feature>
<dbReference type="RefSeq" id="WP_174408302.1">
    <property type="nucleotide sequence ID" value="NZ_BLVP01000001.1"/>
</dbReference>
<keyword evidence="2" id="KW-0472">Membrane</keyword>
<keyword evidence="4" id="KW-1185">Reference proteome</keyword>
<feature type="region of interest" description="Disordered" evidence="1">
    <location>
        <begin position="68"/>
        <end position="87"/>
    </location>
</feature>
<reference evidence="3 4" key="1">
    <citation type="submission" date="2020-05" db="EMBL/GenBank/DDBJ databases">
        <title>Draft genome sequence of Desulfovibrio psychrotolerans JS1T.</title>
        <authorList>
            <person name="Ueno A."/>
            <person name="Tamazawa S."/>
            <person name="Tamamura S."/>
            <person name="Murakami T."/>
            <person name="Kiyama T."/>
            <person name="Inomata H."/>
            <person name="Amano Y."/>
            <person name="Miyakawa K."/>
            <person name="Tamaki H."/>
            <person name="Naganuma T."/>
            <person name="Kaneko K."/>
        </authorList>
    </citation>
    <scope>NUCLEOTIDE SEQUENCE [LARGE SCALE GENOMIC DNA]</scope>
    <source>
        <strain evidence="3 4">JS1</strain>
    </source>
</reference>
<comment type="caution">
    <text evidence="3">The sequence shown here is derived from an EMBL/GenBank/DDBJ whole genome shotgun (WGS) entry which is preliminary data.</text>
</comment>
<keyword evidence="2" id="KW-1133">Transmembrane helix</keyword>
<feature type="transmembrane region" description="Helical" evidence="2">
    <location>
        <begin position="12"/>
        <end position="29"/>
    </location>
</feature>